<organism evidence="1 2">
    <name type="scientific">Streptomyces spororaveus</name>
    <dbReference type="NCBI Taxonomy" id="284039"/>
    <lineage>
        <taxon>Bacteria</taxon>
        <taxon>Bacillati</taxon>
        <taxon>Actinomycetota</taxon>
        <taxon>Actinomycetes</taxon>
        <taxon>Kitasatosporales</taxon>
        <taxon>Streptomycetaceae</taxon>
        <taxon>Streptomyces</taxon>
    </lineage>
</organism>
<comment type="caution">
    <text evidence="1">The sequence shown here is derived from an EMBL/GenBank/DDBJ whole genome shotgun (WGS) entry which is preliminary data.</text>
</comment>
<reference evidence="2" key="1">
    <citation type="submission" date="2023-07" db="EMBL/GenBank/DDBJ databases">
        <title>Whole genome shotgun sequence of Streptomyces spororaveus NBRC 15456.</title>
        <authorList>
            <person name="Komaki H."/>
            <person name="Tamura T."/>
        </authorList>
    </citation>
    <scope>NUCLEOTIDE SEQUENCE [LARGE SCALE GENOMIC DNA]</scope>
    <source>
        <strain evidence="2">NBRC 15456</strain>
    </source>
</reference>
<keyword evidence="2" id="KW-1185">Reference proteome</keyword>
<dbReference type="Proteomes" id="UP000608522">
    <property type="component" value="Unassembled WGS sequence"/>
</dbReference>
<sequence length="73" mass="8379">MTKRRDLPAYRWVCEQVDAMISAIGNDAEAVERHARLGLAVARRYRRTDDGAPVQVWSCHGAANQQWVWNLKL</sequence>
<dbReference type="InterPro" id="IPR035992">
    <property type="entry name" value="Ricin_B-like_lectins"/>
</dbReference>
<evidence type="ECO:0000313" key="2">
    <source>
        <dbReference type="Proteomes" id="UP000608522"/>
    </source>
</evidence>
<protein>
    <submittedName>
        <fullName evidence="1">Uncharacterized protein</fullName>
    </submittedName>
</protein>
<dbReference type="SUPFAM" id="SSF50370">
    <property type="entry name" value="Ricin B-like lectins"/>
    <property type="match status" value="1"/>
</dbReference>
<dbReference type="EMBL" id="BNED01000005">
    <property type="protein sequence ID" value="GHI75856.1"/>
    <property type="molecule type" value="Genomic_DNA"/>
</dbReference>
<dbReference type="CDD" id="cd00161">
    <property type="entry name" value="beta-trefoil_Ricin-like"/>
    <property type="match status" value="1"/>
</dbReference>
<dbReference type="RefSeq" id="WP_202198234.1">
    <property type="nucleotide sequence ID" value="NZ_BAAATO010000011.1"/>
</dbReference>
<evidence type="ECO:0000313" key="1">
    <source>
        <dbReference type="EMBL" id="GHI75856.1"/>
    </source>
</evidence>
<accession>A0ABQ3T630</accession>
<name>A0ABQ3T630_9ACTN</name>
<gene>
    <name evidence="1" type="ORF">Sspor_14170</name>
</gene>
<proteinExistence type="predicted"/>
<dbReference type="Gene3D" id="2.80.10.50">
    <property type="match status" value="1"/>
</dbReference>